<evidence type="ECO:0000256" key="1">
    <source>
        <dbReference type="ARBA" id="ARBA00023015"/>
    </source>
</evidence>
<gene>
    <name evidence="6" type="ORF">CWE09_09740</name>
</gene>
<dbReference type="EMBL" id="PIPL01000001">
    <property type="protein sequence ID" value="RUO26952.1"/>
    <property type="molecule type" value="Genomic_DNA"/>
</dbReference>
<keyword evidence="1" id="KW-0805">Transcription regulation</keyword>
<evidence type="ECO:0000256" key="4">
    <source>
        <dbReference type="PROSITE-ProRule" id="PRU00335"/>
    </source>
</evidence>
<name>A0A432WA23_9GAMM</name>
<evidence type="ECO:0000256" key="2">
    <source>
        <dbReference type="ARBA" id="ARBA00023125"/>
    </source>
</evidence>
<feature type="DNA-binding region" description="H-T-H motif" evidence="4">
    <location>
        <begin position="41"/>
        <end position="60"/>
    </location>
</feature>
<evidence type="ECO:0000313" key="6">
    <source>
        <dbReference type="EMBL" id="RUO26952.1"/>
    </source>
</evidence>
<reference evidence="6 7" key="1">
    <citation type="journal article" date="2011" name="Front. Microbiol.">
        <title>Genomic signatures of strain selection and enhancement in Bacillus atrophaeus var. globigii, a historical biowarfare simulant.</title>
        <authorList>
            <person name="Gibbons H.S."/>
            <person name="Broomall S.M."/>
            <person name="McNew L.A."/>
            <person name="Daligault H."/>
            <person name="Chapman C."/>
            <person name="Bruce D."/>
            <person name="Karavis M."/>
            <person name="Krepps M."/>
            <person name="McGregor P.A."/>
            <person name="Hong C."/>
            <person name="Park K.H."/>
            <person name="Akmal A."/>
            <person name="Feldman A."/>
            <person name="Lin J.S."/>
            <person name="Chang W.E."/>
            <person name="Higgs B.W."/>
            <person name="Demirev P."/>
            <person name="Lindquist J."/>
            <person name="Liem A."/>
            <person name="Fochler E."/>
            <person name="Read T.D."/>
            <person name="Tapia R."/>
            <person name="Johnson S."/>
            <person name="Bishop-Lilly K.A."/>
            <person name="Detter C."/>
            <person name="Han C."/>
            <person name="Sozhamannan S."/>
            <person name="Rosenzweig C.N."/>
            <person name="Skowronski E.W."/>
        </authorList>
    </citation>
    <scope>NUCLEOTIDE SEQUENCE [LARGE SCALE GENOMIC DNA]</scope>
    <source>
        <strain evidence="6 7">MLST1</strain>
    </source>
</reference>
<keyword evidence="2 4" id="KW-0238">DNA-binding</keyword>
<dbReference type="Pfam" id="PF17929">
    <property type="entry name" value="TetR_C_34"/>
    <property type="match status" value="1"/>
</dbReference>
<dbReference type="SUPFAM" id="SSF46689">
    <property type="entry name" value="Homeodomain-like"/>
    <property type="match status" value="1"/>
</dbReference>
<dbReference type="InterPro" id="IPR001647">
    <property type="entry name" value="HTH_TetR"/>
</dbReference>
<dbReference type="PROSITE" id="PS50977">
    <property type="entry name" value="HTH_TETR_2"/>
    <property type="match status" value="1"/>
</dbReference>
<evidence type="ECO:0000259" key="5">
    <source>
        <dbReference type="PROSITE" id="PS50977"/>
    </source>
</evidence>
<evidence type="ECO:0000256" key="3">
    <source>
        <dbReference type="ARBA" id="ARBA00023163"/>
    </source>
</evidence>
<comment type="caution">
    <text evidence="6">The sequence shown here is derived from an EMBL/GenBank/DDBJ whole genome shotgun (WGS) entry which is preliminary data.</text>
</comment>
<dbReference type="GO" id="GO:0000976">
    <property type="term" value="F:transcription cis-regulatory region binding"/>
    <property type="evidence" value="ECO:0007669"/>
    <property type="project" value="TreeGrafter"/>
</dbReference>
<dbReference type="PANTHER" id="PTHR30055:SF234">
    <property type="entry name" value="HTH-TYPE TRANSCRIPTIONAL REGULATOR BETI"/>
    <property type="match status" value="1"/>
</dbReference>
<dbReference type="PRINTS" id="PR00455">
    <property type="entry name" value="HTHTETR"/>
</dbReference>
<dbReference type="PANTHER" id="PTHR30055">
    <property type="entry name" value="HTH-TYPE TRANSCRIPTIONAL REGULATOR RUTR"/>
    <property type="match status" value="1"/>
</dbReference>
<sequence>MTDVLGDKQRARTAKEKDRRRDSIVQAALELFLQKPAKLPTMSAIANRAGVAKGTTYIYFDTKESIYLALLEDELHGWLKHIEKELEYHDKDPMQQLMRLLMSFAQNQPHLWPLSSLSHAVIETNIDSKALLSYKTKLAQKYRATARAIREHLNLPEKHAAATEAMLMQTYAYLLGNWQVCNPPASISRLLKGPSFRVLQPDFTESSRQGLEQLWTGFIEQQRKEEGGAGVLNRLFNRNRS</sequence>
<keyword evidence="7" id="KW-1185">Reference proteome</keyword>
<dbReference type="OrthoDB" id="63332at2"/>
<dbReference type="InterPro" id="IPR041483">
    <property type="entry name" value="TetR_C_34"/>
</dbReference>
<evidence type="ECO:0000313" key="7">
    <source>
        <dbReference type="Proteomes" id="UP000288293"/>
    </source>
</evidence>
<dbReference type="Gene3D" id="1.10.357.10">
    <property type="entry name" value="Tetracycline Repressor, domain 2"/>
    <property type="match status" value="1"/>
</dbReference>
<keyword evidence="3" id="KW-0804">Transcription</keyword>
<dbReference type="Proteomes" id="UP000288293">
    <property type="component" value="Unassembled WGS sequence"/>
</dbReference>
<proteinExistence type="predicted"/>
<dbReference type="InterPro" id="IPR050109">
    <property type="entry name" value="HTH-type_TetR-like_transc_reg"/>
</dbReference>
<dbReference type="InterPro" id="IPR009057">
    <property type="entry name" value="Homeodomain-like_sf"/>
</dbReference>
<dbReference type="AlphaFoldDB" id="A0A432WA23"/>
<dbReference type="Pfam" id="PF00440">
    <property type="entry name" value="TetR_N"/>
    <property type="match status" value="1"/>
</dbReference>
<accession>A0A432WA23</accession>
<organism evidence="6 7">
    <name type="scientific">Aliidiomarina minuta</name>
    <dbReference type="NCBI Taxonomy" id="880057"/>
    <lineage>
        <taxon>Bacteria</taxon>
        <taxon>Pseudomonadati</taxon>
        <taxon>Pseudomonadota</taxon>
        <taxon>Gammaproteobacteria</taxon>
        <taxon>Alteromonadales</taxon>
        <taxon>Idiomarinaceae</taxon>
        <taxon>Aliidiomarina</taxon>
    </lineage>
</organism>
<dbReference type="GO" id="GO:0003700">
    <property type="term" value="F:DNA-binding transcription factor activity"/>
    <property type="evidence" value="ECO:0007669"/>
    <property type="project" value="TreeGrafter"/>
</dbReference>
<protein>
    <recommendedName>
        <fullName evidence="5">HTH tetR-type domain-containing protein</fullName>
    </recommendedName>
</protein>
<dbReference type="RefSeq" id="WP_126803765.1">
    <property type="nucleotide sequence ID" value="NZ_PIPL01000001.1"/>
</dbReference>
<feature type="domain" description="HTH tetR-type" evidence="5">
    <location>
        <begin position="18"/>
        <end position="78"/>
    </location>
</feature>